<sequence>MQDASEHRGLQYSAFRRDSAFCCGRYPGVYPLYGEEKGGRMILNAARSAAIGFLLLFAVSCAPDGPIVVNPGQERCAHCRMDVADMRFNAQLITEKGKRYHFDSIECMEAWIIENADQRVAHAYVKNVAQPDQFIEREKALYVKSERLASPMGAYLAAYGTEEQVAKAIAEYGGRELRPDELKAVADDWKRSMHDHGNH</sequence>
<proteinExistence type="predicted"/>
<dbReference type="PANTHER" id="PTHR41247">
    <property type="entry name" value="HTH-TYPE TRANSCRIPTIONAL REPRESSOR YCNK"/>
    <property type="match status" value="1"/>
</dbReference>
<comment type="caution">
    <text evidence="1">The sequence shown here is derived from an EMBL/GenBank/DDBJ whole genome shotgun (WGS) entry which is preliminary data.</text>
</comment>
<dbReference type="Proteomes" id="UP000460298">
    <property type="component" value="Unassembled WGS sequence"/>
</dbReference>
<dbReference type="AlphaFoldDB" id="A0A833H3Q6"/>
<evidence type="ECO:0000313" key="2">
    <source>
        <dbReference type="Proteomes" id="UP000460298"/>
    </source>
</evidence>
<gene>
    <name evidence="1" type="ORF">F9K24_04905</name>
</gene>
<organism evidence="1 2">
    <name type="scientific">Leptonema illini</name>
    <dbReference type="NCBI Taxonomy" id="183"/>
    <lineage>
        <taxon>Bacteria</taxon>
        <taxon>Pseudomonadati</taxon>
        <taxon>Spirochaetota</taxon>
        <taxon>Spirochaetia</taxon>
        <taxon>Leptospirales</taxon>
        <taxon>Leptospiraceae</taxon>
        <taxon>Leptonema</taxon>
    </lineage>
</organism>
<dbReference type="Pfam" id="PF05573">
    <property type="entry name" value="NosL"/>
    <property type="match status" value="1"/>
</dbReference>
<dbReference type="PANTHER" id="PTHR41247:SF1">
    <property type="entry name" value="HTH-TYPE TRANSCRIPTIONAL REPRESSOR YCNK"/>
    <property type="match status" value="1"/>
</dbReference>
<protein>
    <recommendedName>
        <fullName evidence="3">Nitrous oxide reductase</fullName>
    </recommendedName>
</protein>
<dbReference type="SUPFAM" id="SSF160387">
    <property type="entry name" value="NosL/MerB-like"/>
    <property type="match status" value="1"/>
</dbReference>
<name>A0A833H3Q6_9LEPT</name>
<evidence type="ECO:0008006" key="3">
    <source>
        <dbReference type="Google" id="ProtNLM"/>
    </source>
</evidence>
<accession>A0A833H3Q6</accession>
<evidence type="ECO:0000313" key="1">
    <source>
        <dbReference type="EMBL" id="KAB2934368.1"/>
    </source>
</evidence>
<dbReference type="InterPro" id="IPR008719">
    <property type="entry name" value="N2O_reductase_NosL"/>
</dbReference>
<dbReference type="EMBL" id="WBUI01000003">
    <property type="protein sequence ID" value="KAB2934368.1"/>
    <property type="molecule type" value="Genomic_DNA"/>
</dbReference>
<reference evidence="1 2" key="1">
    <citation type="submission" date="2019-10" db="EMBL/GenBank/DDBJ databases">
        <title>Extracellular Electron Transfer in a Candidatus Methanoperedens spp. Enrichment Culture.</title>
        <authorList>
            <person name="Berger S."/>
            <person name="Rangel Shaw D."/>
            <person name="Berben T."/>
            <person name="In 'T Zandt M."/>
            <person name="Frank J."/>
            <person name="Reimann J."/>
            <person name="Jetten M.S.M."/>
            <person name="Welte C.U."/>
        </authorList>
    </citation>
    <scope>NUCLEOTIDE SEQUENCE [LARGE SCALE GENOMIC DNA]</scope>
    <source>
        <strain evidence="1">SB12</strain>
    </source>
</reference>